<sequence length="247" mass="25830">MSSNTIHITASDNELYVIAYQWGASYQLAHIQSGNGNAVNVTVNINSGAYTEPAVLNGVNGALNSTYAVNLPNGDYEIVAMGVNWGGPWSFALNVNGGAQKAGSGASGNGVVWFTEGAGSQGAGIPITVQPAGPQISTVNVSSHPTIPAGLQAAFMTGPNSPTPDGESATCNVISYNGLTYWAYSYIDNRVSLNLVAYDASGKVVAQQELPGARYLWKITSDATKQTVTFYGQSNQTVSKNWNQLPT</sequence>
<evidence type="ECO:0000313" key="2">
    <source>
        <dbReference type="EMBL" id="OHX18911.1"/>
    </source>
</evidence>
<dbReference type="EMBL" id="MKCS01000004">
    <property type="protein sequence ID" value="OHX10212.1"/>
    <property type="molecule type" value="Genomic_DNA"/>
</dbReference>
<dbReference type="AlphaFoldDB" id="A0A1S1WTK8"/>
<protein>
    <submittedName>
        <fullName evidence="1">Uncharacterized protein</fullName>
    </submittedName>
</protein>
<dbReference type="Proteomes" id="UP000180280">
    <property type="component" value="Unassembled WGS sequence"/>
</dbReference>
<dbReference type="RefSeq" id="WP_071114107.1">
    <property type="nucleotide sequence ID" value="NZ_MKCS01000004.1"/>
</dbReference>
<evidence type="ECO:0000313" key="4">
    <source>
        <dbReference type="Proteomes" id="UP000180280"/>
    </source>
</evidence>
<evidence type="ECO:0000313" key="1">
    <source>
        <dbReference type="EMBL" id="OHX10212.1"/>
    </source>
</evidence>
<dbReference type="EMBL" id="MKCT01000052">
    <property type="protein sequence ID" value="OHX18911.1"/>
    <property type="molecule type" value="Genomic_DNA"/>
</dbReference>
<keyword evidence="4" id="KW-1185">Reference proteome</keyword>
<dbReference type="OrthoDB" id="8554713at2"/>
<gene>
    <name evidence="2" type="ORF">BI344_19750</name>
    <name evidence="1" type="ORF">BI347_20610</name>
</gene>
<evidence type="ECO:0000313" key="3">
    <source>
        <dbReference type="Proteomes" id="UP000180088"/>
    </source>
</evidence>
<accession>A0A1S1WTK8</accession>
<name>A0A1S1WTK8_9NEIS</name>
<reference evidence="3 4" key="1">
    <citation type="submission" date="2016-09" db="EMBL/GenBank/DDBJ databases">
        <title>Chromobacterium muskegensis sp. nov., an insecticidal bacterium isolated from Sphagnum bogs.</title>
        <authorList>
            <person name="Sparks M.E."/>
            <person name="Blackburn M.B."/>
            <person name="Gundersen-Rindal D.E."/>
            <person name="Mitchell A."/>
            <person name="Farrar R."/>
            <person name="Kuhar D."/>
        </authorList>
    </citation>
    <scope>NUCLEOTIDE SEQUENCE [LARGE SCALE GENOMIC DNA]</scope>
    <source>
        <strain evidence="2 4">14B-1</strain>
        <strain evidence="1 3">37-2</strain>
    </source>
</reference>
<proteinExistence type="predicted"/>
<comment type="caution">
    <text evidence="1">The sequence shown here is derived from an EMBL/GenBank/DDBJ whole genome shotgun (WGS) entry which is preliminary data.</text>
</comment>
<dbReference type="Proteomes" id="UP000180088">
    <property type="component" value="Unassembled WGS sequence"/>
</dbReference>
<organism evidence="1 3">
    <name type="scientific">Chromobacterium sphagni</name>
    <dbReference type="NCBI Taxonomy" id="1903179"/>
    <lineage>
        <taxon>Bacteria</taxon>
        <taxon>Pseudomonadati</taxon>
        <taxon>Pseudomonadota</taxon>
        <taxon>Betaproteobacteria</taxon>
        <taxon>Neisseriales</taxon>
        <taxon>Chromobacteriaceae</taxon>
        <taxon>Chromobacterium</taxon>
    </lineage>
</organism>